<feature type="domain" description="Thioredoxin" evidence="1">
    <location>
        <begin position="1"/>
        <end position="121"/>
    </location>
</feature>
<dbReference type="InterPro" id="IPR036249">
    <property type="entry name" value="Thioredoxin-like_sf"/>
</dbReference>
<evidence type="ECO:0000259" key="1">
    <source>
        <dbReference type="PROSITE" id="PS51352"/>
    </source>
</evidence>
<dbReference type="PROSITE" id="PS00194">
    <property type="entry name" value="THIOREDOXIN_1"/>
    <property type="match status" value="1"/>
</dbReference>
<proteinExistence type="predicted"/>
<dbReference type="PANTHER" id="PTHR10438">
    <property type="entry name" value="THIOREDOXIN"/>
    <property type="match status" value="1"/>
</dbReference>
<dbReference type="Gene3D" id="3.40.30.10">
    <property type="entry name" value="Glutaredoxin"/>
    <property type="match status" value="1"/>
</dbReference>
<dbReference type="PANTHER" id="PTHR10438:SF468">
    <property type="entry name" value="THIOREDOXIN-1-RELATED"/>
    <property type="match status" value="1"/>
</dbReference>
<organism evidence="2">
    <name type="scientific">viral metagenome</name>
    <dbReference type="NCBI Taxonomy" id="1070528"/>
    <lineage>
        <taxon>unclassified sequences</taxon>
        <taxon>metagenomes</taxon>
        <taxon>organismal metagenomes</taxon>
    </lineage>
</organism>
<dbReference type="Pfam" id="PF00085">
    <property type="entry name" value="Thioredoxin"/>
    <property type="match status" value="1"/>
</dbReference>
<dbReference type="CDD" id="cd02947">
    <property type="entry name" value="TRX_family"/>
    <property type="match status" value="1"/>
</dbReference>
<dbReference type="EMBL" id="MN739993">
    <property type="protein sequence ID" value="QHT81821.1"/>
    <property type="molecule type" value="Genomic_DNA"/>
</dbReference>
<dbReference type="AlphaFoldDB" id="A0A6C0HMA8"/>
<accession>A0A6C0HMA8</accession>
<protein>
    <recommendedName>
        <fullName evidence="1">Thioredoxin domain-containing protein</fullName>
    </recommendedName>
</protein>
<dbReference type="SUPFAM" id="SSF52833">
    <property type="entry name" value="Thioredoxin-like"/>
    <property type="match status" value="1"/>
</dbReference>
<dbReference type="PROSITE" id="PS51352">
    <property type="entry name" value="THIOREDOXIN_2"/>
    <property type="match status" value="1"/>
</dbReference>
<name>A0A6C0HMA8_9ZZZZ</name>
<evidence type="ECO:0000313" key="2">
    <source>
        <dbReference type="EMBL" id="QHT81821.1"/>
    </source>
</evidence>
<dbReference type="InterPro" id="IPR017937">
    <property type="entry name" value="Thioredoxin_CS"/>
</dbReference>
<sequence length="124" mass="14373">MEFPQTREELSIYLEHTDKETTIIKLTASWCGPCKKVKPIIQSLNEQYAKKGVSFEYIEIDVDEALDLFSFFKRMKMAVGIPTFLTFKKELFSPDHFYVPYRCFTGADETLVKAFYAESLGTMV</sequence>
<dbReference type="InterPro" id="IPR050620">
    <property type="entry name" value="Thioredoxin_H-type-like"/>
</dbReference>
<reference evidence="2" key="1">
    <citation type="journal article" date="2020" name="Nature">
        <title>Giant virus diversity and host interactions through global metagenomics.</title>
        <authorList>
            <person name="Schulz F."/>
            <person name="Roux S."/>
            <person name="Paez-Espino D."/>
            <person name="Jungbluth S."/>
            <person name="Walsh D.A."/>
            <person name="Denef V.J."/>
            <person name="McMahon K.D."/>
            <person name="Konstantinidis K.T."/>
            <person name="Eloe-Fadrosh E.A."/>
            <person name="Kyrpides N.C."/>
            <person name="Woyke T."/>
        </authorList>
    </citation>
    <scope>NUCLEOTIDE SEQUENCE</scope>
    <source>
        <strain evidence="2">GVMAG-M-3300023184-160</strain>
    </source>
</reference>
<dbReference type="InterPro" id="IPR013766">
    <property type="entry name" value="Thioredoxin_domain"/>
</dbReference>